<evidence type="ECO:0000313" key="1">
    <source>
        <dbReference type="EMBL" id="JAH91421.1"/>
    </source>
</evidence>
<reference evidence="1" key="1">
    <citation type="submission" date="2014-11" db="EMBL/GenBank/DDBJ databases">
        <authorList>
            <person name="Amaro Gonzalez C."/>
        </authorList>
    </citation>
    <scope>NUCLEOTIDE SEQUENCE</scope>
</reference>
<organism evidence="1">
    <name type="scientific">Anguilla anguilla</name>
    <name type="common">European freshwater eel</name>
    <name type="synonym">Muraena anguilla</name>
    <dbReference type="NCBI Taxonomy" id="7936"/>
    <lineage>
        <taxon>Eukaryota</taxon>
        <taxon>Metazoa</taxon>
        <taxon>Chordata</taxon>
        <taxon>Craniata</taxon>
        <taxon>Vertebrata</taxon>
        <taxon>Euteleostomi</taxon>
        <taxon>Actinopterygii</taxon>
        <taxon>Neopterygii</taxon>
        <taxon>Teleostei</taxon>
        <taxon>Anguilliformes</taxon>
        <taxon>Anguillidae</taxon>
        <taxon>Anguilla</taxon>
    </lineage>
</organism>
<proteinExistence type="predicted"/>
<dbReference type="AlphaFoldDB" id="A0A0E9WMA4"/>
<dbReference type="EMBL" id="GBXM01017156">
    <property type="protein sequence ID" value="JAH91421.1"/>
    <property type="molecule type" value="Transcribed_RNA"/>
</dbReference>
<name>A0A0E9WMA4_ANGAN</name>
<protein>
    <submittedName>
        <fullName evidence="1">Uncharacterized protein</fullName>
    </submittedName>
</protein>
<sequence>MLGSWPLEGLHEGVKYVIVRSSHLFTASNHLFTSLAALIQSSHLYISNPIMMIKIISN</sequence>
<accession>A0A0E9WMA4</accession>
<reference evidence="1" key="2">
    <citation type="journal article" date="2015" name="Fish Shellfish Immunol.">
        <title>Early steps in the European eel (Anguilla anguilla)-Vibrio vulnificus interaction in the gills: Role of the RtxA13 toxin.</title>
        <authorList>
            <person name="Callol A."/>
            <person name="Pajuelo D."/>
            <person name="Ebbesson L."/>
            <person name="Teles M."/>
            <person name="MacKenzie S."/>
            <person name="Amaro C."/>
        </authorList>
    </citation>
    <scope>NUCLEOTIDE SEQUENCE</scope>
</reference>